<dbReference type="Gene3D" id="3.30.460.10">
    <property type="entry name" value="Beta Polymerase, domain 2"/>
    <property type="match status" value="2"/>
</dbReference>
<reference evidence="9 10" key="1">
    <citation type="submission" date="2013-12" db="EMBL/GenBank/DDBJ databases">
        <authorList>
            <person name="Stott M."/>
        </authorList>
    </citation>
    <scope>NUCLEOTIDE SEQUENCE [LARGE SCALE GENOMIC DNA]</scope>
    <source>
        <strain evidence="9 10">K22</strain>
    </source>
</reference>
<evidence type="ECO:0000256" key="3">
    <source>
        <dbReference type="ARBA" id="ARBA00022741"/>
    </source>
</evidence>
<dbReference type="Pfam" id="PF03710">
    <property type="entry name" value="GlnE"/>
    <property type="match status" value="2"/>
</dbReference>
<reference evidence="9 10" key="2">
    <citation type="submission" date="2015-01" db="EMBL/GenBank/DDBJ databases">
        <title>Complete genome sequence of Pyrinomonas methylaliphatogenes type strain K22T.</title>
        <authorList>
            <person name="Lee K.C.Y."/>
            <person name="Power J.F."/>
            <person name="Dunfield P.F."/>
            <person name="Morgan X.C."/>
            <person name="Huttenhower C."/>
            <person name="Stott M.B."/>
        </authorList>
    </citation>
    <scope>NUCLEOTIDE SEQUENCE [LARGE SCALE GENOMIC DNA]</scope>
    <source>
        <strain evidence="9 10">K22</strain>
    </source>
</reference>
<gene>
    <name evidence="9" type="ORF">PYK22_01137</name>
</gene>
<evidence type="ECO:0000259" key="7">
    <source>
        <dbReference type="Pfam" id="PF03710"/>
    </source>
</evidence>
<dbReference type="RefSeq" id="WP_157770691.1">
    <property type="nucleotide sequence ID" value="NZ_CBXV010000004.1"/>
</dbReference>
<feature type="domain" description="PII-uridylyltransferase/Glutamine-synthetase adenylyltransferase" evidence="8">
    <location>
        <begin position="333"/>
        <end position="473"/>
    </location>
</feature>
<dbReference type="InterPro" id="IPR013546">
    <property type="entry name" value="PII_UdlTrfase/GS_AdlTrfase"/>
</dbReference>
<dbReference type="InterPro" id="IPR043519">
    <property type="entry name" value="NT_sf"/>
</dbReference>
<feature type="domain" description="PII-uridylyltransferase/Glutamine-synthetase adenylyltransferase" evidence="8">
    <location>
        <begin position="831"/>
        <end position="969"/>
    </location>
</feature>
<evidence type="ECO:0000313" key="9">
    <source>
        <dbReference type="EMBL" id="CDM65139.1"/>
    </source>
</evidence>
<keyword evidence="6" id="KW-0511">Multifunctional enzyme</keyword>
<dbReference type="PANTHER" id="PTHR30621">
    <property type="entry name" value="GLUTAMINE SYNTHETASE ADENYLYLTRANSFERASE"/>
    <property type="match status" value="1"/>
</dbReference>
<dbReference type="InterPro" id="IPR023057">
    <property type="entry name" value="GlnE"/>
</dbReference>
<protein>
    <submittedName>
        <fullName evidence="9">Glutamine synthetase adenylyltransferase</fullName>
        <ecNumber evidence="9">2.7.7.42</ecNumber>
    </submittedName>
</protein>
<keyword evidence="5" id="KW-0460">Magnesium</keyword>
<name>A0A0B6WXY2_9BACT</name>
<evidence type="ECO:0000256" key="5">
    <source>
        <dbReference type="ARBA" id="ARBA00022842"/>
    </source>
</evidence>
<evidence type="ECO:0000256" key="6">
    <source>
        <dbReference type="ARBA" id="ARBA00023268"/>
    </source>
</evidence>
<keyword evidence="2 9" id="KW-0548">Nucleotidyltransferase</keyword>
<dbReference type="InterPro" id="IPR005190">
    <property type="entry name" value="GlnE_rpt_dom"/>
</dbReference>
<evidence type="ECO:0000256" key="1">
    <source>
        <dbReference type="ARBA" id="ARBA00022679"/>
    </source>
</evidence>
<dbReference type="PANTHER" id="PTHR30621:SF0">
    <property type="entry name" value="BIFUNCTIONAL GLUTAMINE SYNTHETASE ADENYLYLTRANSFERASE_ADENYLYL-REMOVING ENZYME"/>
    <property type="match status" value="1"/>
</dbReference>
<evidence type="ECO:0000313" key="10">
    <source>
        <dbReference type="Proteomes" id="UP000031518"/>
    </source>
</evidence>
<evidence type="ECO:0000256" key="2">
    <source>
        <dbReference type="ARBA" id="ARBA00022695"/>
    </source>
</evidence>
<dbReference type="STRING" id="454194.PYK22_01137"/>
<feature type="domain" description="Glutamate-ammonia ligase adenylyltransferase repeated" evidence="7">
    <location>
        <begin position="570"/>
        <end position="807"/>
    </location>
</feature>
<dbReference type="Gene3D" id="1.20.120.330">
    <property type="entry name" value="Nucleotidyltransferases domain 2"/>
    <property type="match status" value="2"/>
</dbReference>
<dbReference type="EC" id="2.7.7.42" evidence="9"/>
<sequence>MAVDPIRIFLVQSVEERIDSLTSDLPDPEGARRFYERAVAEHGQTAGLFKRDAGLLADALALAAWSPFLAATLLQHPDYLVWLGRERASARVKTAEEISEGLARFAFTNSQLDRQILLARFRRRELLRIYLHDIRRTSTIVEITEELSNLADSILQYALDLARQEMDNLYGVPLCADARGRKGIASFVIIAMGKLGSRELNYASDIDLMFLYSDDGETSGTGARGAATNREYFNRLAERIVQLVGRPVGEGAAYRVDLRLRPYGRDGALSCSLAEAIRYYREKAHPWELQALIRARAAAGDASLYARFAEEVRASIYRSDETVERALEHVRTAKQKIDRHHAKEGRGYNVKLGRGGIREIEFIAQALQLAYGGGDIWLQAPHTLIGLGRLADRGLITERERSALSAAYVFLRMLEHRLQMEHGLQTHTVPEDEGRRELVARRMHFVGPRALAEFDAALAEHTANVHAAFARIFNLREVDADRLAPRGGDLGAAGEPIGPSGPEARSIISSASAFASRFTRRIGQKEIVESLREAIALSPNSRRALSNLERIAASLAKFEGEVWLDERSLGELVRLCGVSDPFSEMIASNPSLIEALSVPRERVLSREHRALLHEAVCREGSFGGELAALRRTWARLIVEIASRDVAGELSLAEANRLQTSLAEASLDLGCSIARREATRRYGDLDRWPRLVVFGLGRLGSGGVDYGSDLDIVLVYDGADSFASALTPEEAHGHLAEILVAAISSMTRDGYLYRVDMRLRPDGKNGPLAVNERAFIDYLRERASVWEWLAYVKLRAVAADLEFGRALEERARRAIYEAARKLDDQRLRQQARHIRERLERERTERSSRSLDIKFGRGGMLDVYFAVRYLQLRDGVLDEGDERSTLHTIERLRAAGSLDESDYLALREGYSLLRRLDHYLRLIAGRSTRLPVAGHPTLDDLARCLRFSSPEELLAALAESMAQIRAAYERIIAP</sequence>
<keyword evidence="10" id="KW-1185">Reference proteome</keyword>
<dbReference type="Proteomes" id="UP000031518">
    <property type="component" value="Unassembled WGS sequence"/>
</dbReference>
<keyword evidence="3" id="KW-0547">Nucleotide-binding</keyword>
<dbReference type="AlphaFoldDB" id="A0A0B6WXY2"/>
<dbReference type="SUPFAM" id="SSF81301">
    <property type="entry name" value="Nucleotidyltransferase"/>
    <property type="match status" value="2"/>
</dbReference>
<dbReference type="OrthoDB" id="9759366at2"/>
<feature type="domain" description="Glutamate-ammonia ligase adenylyltransferase repeated" evidence="7">
    <location>
        <begin position="60"/>
        <end position="310"/>
    </location>
</feature>
<dbReference type="GO" id="GO:0008882">
    <property type="term" value="F:[glutamate-ammonia-ligase] adenylyltransferase activity"/>
    <property type="evidence" value="ECO:0007669"/>
    <property type="project" value="UniProtKB-EC"/>
</dbReference>
<keyword evidence="4" id="KW-0067">ATP-binding</keyword>
<dbReference type="CDD" id="cd05401">
    <property type="entry name" value="NT_GlnE_GlnD_like"/>
    <property type="match status" value="2"/>
</dbReference>
<dbReference type="GO" id="GO:0005524">
    <property type="term" value="F:ATP binding"/>
    <property type="evidence" value="ECO:0007669"/>
    <property type="project" value="UniProtKB-KW"/>
</dbReference>
<evidence type="ECO:0000259" key="8">
    <source>
        <dbReference type="Pfam" id="PF08335"/>
    </source>
</evidence>
<dbReference type="SUPFAM" id="SSF81593">
    <property type="entry name" value="Nucleotidyltransferase substrate binding subunit/domain"/>
    <property type="match status" value="2"/>
</dbReference>
<organism evidence="9 10">
    <name type="scientific">Pyrinomonas methylaliphatogenes</name>
    <dbReference type="NCBI Taxonomy" id="454194"/>
    <lineage>
        <taxon>Bacteria</taxon>
        <taxon>Pseudomonadati</taxon>
        <taxon>Acidobacteriota</taxon>
        <taxon>Blastocatellia</taxon>
        <taxon>Blastocatellales</taxon>
        <taxon>Pyrinomonadaceae</taxon>
        <taxon>Pyrinomonas</taxon>
    </lineage>
</organism>
<dbReference type="Pfam" id="PF08335">
    <property type="entry name" value="GlnD_UR_UTase"/>
    <property type="match status" value="2"/>
</dbReference>
<dbReference type="GO" id="GO:0005829">
    <property type="term" value="C:cytosol"/>
    <property type="evidence" value="ECO:0007669"/>
    <property type="project" value="TreeGrafter"/>
</dbReference>
<keyword evidence="1 9" id="KW-0808">Transferase</keyword>
<accession>A0A0B6WXY2</accession>
<dbReference type="EMBL" id="CBXV010000004">
    <property type="protein sequence ID" value="CDM65139.1"/>
    <property type="molecule type" value="Genomic_DNA"/>
</dbReference>
<evidence type="ECO:0000256" key="4">
    <source>
        <dbReference type="ARBA" id="ARBA00022840"/>
    </source>
</evidence>
<proteinExistence type="predicted"/>
<dbReference type="GO" id="GO:0000820">
    <property type="term" value="P:regulation of glutamine family amino acid metabolic process"/>
    <property type="evidence" value="ECO:0007669"/>
    <property type="project" value="TreeGrafter"/>
</dbReference>